<feature type="chain" id="PRO_5045841336" description="DUF4148 domain-containing protein" evidence="1">
    <location>
        <begin position="24"/>
        <end position="145"/>
    </location>
</feature>
<dbReference type="Proteomes" id="UP001174908">
    <property type="component" value="Unassembled WGS sequence"/>
</dbReference>
<feature type="signal peptide" evidence="1">
    <location>
        <begin position="1"/>
        <end position="23"/>
    </location>
</feature>
<name>A0ABT7NFW6_9BURK</name>
<dbReference type="EMBL" id="JASZYV010000004">
    <property type="protein sequence ID" value="MDM0046715.1"/>
    <property type="molecule type" value="Genomic_DNA"/>
</dbReference>
<proteinExistence type="predicted"/>
<reference evidence="2" key="1">
    <citation type="submission" date="2023-06" db="EMBL/GenBank/DDBJ databases">
        <authorList>
            <person name="Jiang Y."/>
            <person name="Liu Q."/>
        </authorList>
    </citation>
    <scope>NUCLEOTIDE SEQUENCE</scope>
    <source>
        <strain evidence="2">CGMCC 1.12089</strain>
    </source>
</reference>
<comment type="caution">
    <text evidence="2">The sequence shown here is derived from an EMBL/GenBank/DDBJ whole genome shotgun (WGS) entry which is preliminary data.</text>
</comment>
<keyword evidence="3" id="KW-1185">Reference proteome</keyword>
<sequence length="145" mass="15508">MIRSQYFTGVAIALGLSTAVVVAAQTVPAEEWVGQPIQFTSTLSRAEVQAAYIASAQTAQAPQELRVGPADPGVGMVERAMVEADRNLYLRAGLGDVGEFDDSVSPTYKERQAAYERMRNGPEFAMELARINRGASTAALAQVSE</sequence>
<dbReference type="RefSeq" id="WP_286661829.1">
    <property type="nucleotide sequence ID" value="NZ_JASZYV010000004.1"/>
</dbReference>
<organism evidence="2 3">
    <name type="scientific">Variovorax dokdonensis</name>
    <dbReference type="NCBI Taxonomy" id="344883"/>
    <lineage>
        <taxon>Bacteria</taxon>
        <taxon>Pseudomonadati</taxon>
        <taxon>Pseudomonadota</taxon>
        <taxon>Betaproteobacteria</taxon>
        <taxon>Burkholderiales</taxon>
        <taxon>Comamonadaceae</taxon>
        <taxon>Variovorax</taxon>
    </lineage>
</organism>
<gene>
    <name evidence="2" type="ORF">QTH91_19650</name>
</gene>
<evidence type="ECO:0000256" key="1">
    <source>
        <dbReference type="SAM" id="SignalP"/>
    </source>
</evidence>
<keyword evidence="1" id="KW-0732">Signal</keyword>
<accession>A0ABT7NFW6</accession>
<evidence type="ECO:0008006" key="4">
    <source>
        <dbReference type="Google" id="ProtNLM"/>
    </source>
</evidence>
<evidence type="ECO:0000313" key="2">
    <source>
        <dbReference type="EMBL" id="MDM0046715.1"/>
    </source>
</evidence>
<evidence type="ECO:0000313" key="3">
    <source>
        <dbReference type="Proteomes" id="UP001174908"/>
    </source>
</evidence>
<protein>
    <recommendedName>
        <fullName evidence="4">DUF4148 domain-containing protein</fullName>
    </recommendedName>
</protein>